<comment type="subcellular location">
    <subcellularLocation>
        <location evidence="3">Cell membrane</location>
    </subcellularLocation>
    <subcellularLocation>
        <location evidence="4">Chromosome</location>
    </subcellularLocation>
    <subcellularLocation>
        <location evidence="6">Cytoplasm</location>
        <location evidence="6">Cytosol</location>
    </subcellularLocation>
    <subcellularLocation>
        <location evidence="2">Mitochondrion</location>
    </subcellularLocation>
    <subcellularLocation>
        <location evidence="1">Nucleus</location>
    </subcellularLocation>
    <subcellularLocation>
        <location evidence="5">Secreted</location>
        <location evidence="5">Extracellular space</location>
        <location evidence="5">Extracellular matrix</location>
    </subcellularLocation>
</comment>
<dbReference type="GO" id="GO:0005886">
    <property type="term" value="C:plasma membrane"/>
    <property type="evidence" value="ECO:0007669"/>
    <property type="project" value="UniProtKB-SubCell"/>
</dbReference>
<dbReference type="GO" id="GO:0005525">
    <property type="term" value="F:GTP binding"/>
    <property type="evidence" value="ECO:0007669"/>
    <property type="project" value="UniProtKB-KW"/>
</dbReference>
<dbReference type="InterPro" id="IPR002931">
    <property type="entry name" value="Transglutaminase-like"/>
</dbReference>
<evidence type="ECO:0000256" key="7">
    <source>
        <dbReference type="ARBA" id="ARBA00005968"/>
    </source>
</evidence>
<comment type="catalytic activity">
    <reaction evidence="25">
        <text>L-glutaminyl-[protein] + serotonin = 5-serotonyl-L-glutamyl-[protein] + NH4(+)</text>
        <dbReference type="Rhea" id="RHEA:66552"/>
        <dbReference type="Rhea" id="RHEA-COMP:10207"/>
        <dbReference type="Rhea" id="RHEA-COMP:17052"/>
        <dbReference type="ChEBI" id="CHEBI:28938"/>
        <dbReference type="ChEBI" id="CHEBI:30011"/>
        <dbReference type="ChEBI" id="CHEBI:167174"/>
        <dbReference type="ChEBI" id="CHEBI:350546"/>
    </reaction>
    <physiologicalReaction direction="left-to-right" evidence="25">
        <dbReference type="Rhea" id="RHEA:66553"/>
    </physiologicalReaction>
</comment>
<keyword evidence="18 41" id="KW-0106">Calcium</keyword>
<dbReference type="EC" id="2.3.2.13" evidence="24"/>
<gene>
    <name evidence="44" type="ORF">AGOR_G00067090</name>
</gene>
<dbReference type="GO" id="GO:0007399">
    <property type="term" value="P:nervous system development"/>
    <property type="evidence" value="ECO:0007669"/>
    <property type="project" value="UniProtKB-ARBA"/>
</dbReference>
<dbReference type="GO" id="GO:0006508">
    <property type="term" value="P:proteolysis"/>
    <property type="evidence" value="ECO:0007669"/>
    <property type="project" value="UniProtKB-KW"/>
</dbReference>
<dbReference type="InterPro" id="IPR008958">
    <property type="entry name" value="Transglutaminase_C"/>
</dbReference>
<comment type="catalytic activity">
    <reaction evidence="39">
        <text>L-glutaminyl-[protein] + (R)-noradrenaline = 5-(R)-noradrenalinyl-L-glutamyl-[protein] + NH4(+)</text>
        <dbReference type="Rhea" id="RHEA:66560"/>
        <dbReference type="Rhea" id="RHEA-COMP:10207"/>
        <dbReference type="Rhea" id="RHEA-COMP:17054"/>
        <dbReference type="ChEBI" id="CHEBI:28938"/>
        <dbReference type="ChEBI" id="CHEBI:30011"/>
        <dbReference type="ChEBI" id="CHEBI:72587"/>
        <dbReference type="ChEBI" id="CHEBI:167178"/>
    </reaction>
    <physiologicalReaction direction="left-to-right" evidence="39">
        <dbReference type="Rhea" id="RHEA:66561"/>
    </physiologicalReaction>
</comment>
<evidence type="ECO:0000256" key="34">
    <source>
        <dbReference type="ARBA" id="ARBA00042912"/>
    </source>
</evidence>
<evidence type="ECO:0000256" key="28">
    <source>
        <dbReference type="ARBA" id="ARBA00040561"/>
    </source>
</evidence>
<keyword evidence="8" id="KW-0158">Chromosome</keyword>
<comment type="catalytic activity">
    <reaction evidence="38">
        <text>L-glutaminyl-[protein] + histamine = 5-histaminyl-L-glutamyl-[protein] + NH4(+)</text>
        <dbReference type="Rhea" id="RHEA:66564"/>
        <dbReference type="Rhea" id="RHEA-COMP:10207"/>
        <dbReference type="Rhea" id="RHEA-COMP:17056"/>
        <dbReference type="ChEBI" id="CHEBI:28938"/>
        <dbReference type="ChEBI" id="CHEBI:30011"/>
        <dbReference type="ChEBI" id="CHEBI:58432"/>
        <dbReference type="ChEBI" id="CHEBI:167179"/>
    </reaction>
    <physiologicalReaction direction="left-to-right" evidence="38">
        <dbReference type="Rhea" id="RHEA:66565"/>
    </physiologicalReaction>
</comment>
<dbReference type="Gene3D" id="3.90.260.10">
    <property type="entry name" value="Transglutaminase-like"/>
    <property type="match status" value="2"/>
</dbReference>
<dbReference type="GO" id="GO:0005829">
    <property type="term" value="C:cytosol"/>
    <property type="evidence" value="ECO:0007669"/>
    <property type="project" value="UniProtKB-SubCell"/>
</dbReference>
<dbReference type="GO" id="GO:0046872">
    <property type="term" value="F:metal ion binding"/>
    <property type="evidence" value="ECO:0007669"/>
    <property type="project" value="UniProtKB-KW"/>
</dbReference>
<dbReference type="GO" id="GO:0003810">
    <property type="term" value="F:protein-glutamine gamma-glutamyltransferase activity"/>
    <property type="evidence" value="ECO:0007669"/>
    <property type="project" value="UniProtKB-EC"/>
</dbReference>
<keyword evidence="16" id="KW-0547">Nucleotide-binding</keyword>
<keyword evidence="15 41" id="KW-0479">Metal-binding</keyword>
<keyword evidence="20" id="KW-0342">GTP-binding</keyword>
<sequence length="617" mass="69039">MAKVDLHYEKNNKEHKTDEISTKRLIVRRGQPFLLSFNTNISPDALEFTVQTGPAPSEALGTKCVFGVNQNGFTKTSWEAKITESYMAFCTFAITSPADASIGKYDLSVRDKSCTTEGHKVESFVVLFNPWCAEDWVHLPSETERQEYVMNEEGVIYRGSHNYISAMEWDFGQFEDDIMDICLKLLDVNPKCLDNAGEDFSARCNPIYVGRVISAMSAHDTDGNLIIDEYLSENGVRPIESTDSVWNFHVWVEGWMRRPDLSAESFYDGWQVLDPTPQELSDGTYCCGPAPVKAVQEGHTDLKYDLPFIFAEVNADRVTWLVAADGSKRRMRTDSASIGRNISTKAVGSYRRSNISSDYKHPEGSQKEREAFKEAVRRSNKLTEPTPEPTPARKKISVKIEEQSKPINGKDIDLTLVLESDDPDPRSLEIHINAQAMLYNGVLSSDICTEVKHIKMLHNREQRIPIQIPFSKYGECIRGCSNNIKVTAVVIDKEDGETVYLAERDIVPGSPPFTITIAGSAVLCGLMVADIVFENPLPVTLRNCSITVTGSGLVRRAVESRFASLGAGQRVRVQVPFAPYRAGSRKLLADFDCDQICDIKASRRVTVKAFYGFPRMM</sequence>
<evidence type="ECO:0000256" key="12">
    <source>
        <dbReference type="ARBA" id="ARBA00022530"/>
    </source>
</evidence>
<keyword evidence="19" id="KW-0496">Mitochondrion</keyword>
<dbReference type="OrthoDB" id="437511at2759"/>
<dbReference type="Proteomes" id="UP000829720">
    <property type="component" value="Unassembled WGS sequence"/>
</dbReference>
<evidence type="ECO:0000256" key="35">
    <source>
        <dbReference type="ARBA" id="ARBA00043104"/>
    </source>
</evidence>
<evidence type="ECO:0000256" key="20">
    <source>
        <dbReference type="ARBA" id="ARBA00023134"/>
    </source>
</evidence>
<dbReference type="GO" id="GO:0008233">
    <property type="term" value="F:peptidase activity"/>
    <property type="evidence" value="ECO:0007669"/>
    <property type="project" value="UniProtKB-KW"/>
</dbReference>
<keyword evidence="14" id="KW-0808">Transferase</keyword>
<keyword evidence="11" id="KW-0964">Secreted</keyword>
<evidence type="ECO:0000256" key="27">
    <source>
        <dbReference type="ARBA" id="ARBA00039019"/>
    </source>
</evidence>
<evidence type="ECO:0000256" key="24">
    <source>
        <dbReference type="ARBA" id="ARBA00024222"/>
    </source>
</evidence>
<evidence type="ECO:0000256" key="32">
    <source>
        <dbReference type="ARBA" id="ARBA00042105"/>
    </source>
</evidence>
<keyword evidence="9" id="KW-1003">Cell membrane</keyword>
<keyword evidence="12" id="KW-0272">Extracellular matrix</keyword>
<evidence type="ECO:0000256" key="9">
    <source>
        <dbReference type="ARBA" id="ARBA00022475"/>
    </source>
</evidence>
<evidence type="ECO:0000256" key="17">
    <source>
        <dbReference type="ARBA" id="ARBA00022801"/>
    </source>
</evidence>
<evidence type="ECO:0000256" key="39">
    <source>
        <dbReference type="ARBA" id="ARBA00048230"/>
    </source>
</evidence>
<comment type="cofactor">
    <cofactor evidence="41">
        <name>Ca(2+)</name>
        <dbReference type="ChEBI" id="CHEBI:29108"/>
    </cofactor>
    <text evidence="41">Binds 1 Ca(2+) ion per subunit.</text>
</comment>
<evidence type="ECO:0000256" key="8">
    <source>
        <dbReference type="ARBA" id="ARBA00022454"/>
    </source>
</evidence>
<dbReference type="PIRSF" id="PIRSF000459">
    <property type="entry name" value="TGM_EBP42"/>
    <property type="match status" value="1"/>
</dbReference>
<dbReference type="InterPro" id="IPR013783">
    <property type="entry name" value="Ig-like_fold"/>
</dbReference>
<evidence type="ECO:0000256" key="23">
    <source>
        <dbReference type="ARBA" id="ARBA00023315"/>
    </source>
</evidence>
<dbReference type="FunFam" id="2.60.40.10:FF:000090">
    <property type="entry name" value="Protein-glutamine gamma-glutamyltransferase 2"/>
    <property type="match status" value="1"/>
</dbReference>
<evidence type="ECO:0000256" key="37">
    <source>
        <dbReference type="ARBA" id="ARBA00047868"/>
    </source>
</evidence>
<protein>
    <recommendedName>
        <fullName evidence="28">Protein-glutamine gamma-glutamyltransferase 2</fullName>
        <ecNumber evidence="24">2.3.2.13</ecNumber>
        <ecNumber evidence="27">3.5.1.44</ecNumber>
    </recommendedName>
    <alternativeName>
        <fullName evidence="31">Isopeptidase TGM2</fullName>
    </alternativeName>
    <alternativeName>
        <fullName evidence="33">Protein-glutamine deamidase TGM2</fullName>
    </alternativeName>
    <alternativeName>
        <fullName evidence="32">Protein-glutamine dopaminyltransferase TGM2</fullName>
    </alternativeName>
    <alternativeName>
        <fullName evidence="35">Protein-glutamine histaminyltransferase TGM2</fullName>
    </alternativeName>
    <alternativeName>
        <fullName evidence="36">Protein-glutamine noradrenalinyltransferase TGM2</fullName>
    </alternativeName>
    <alternativeName>
        <fullName evidence="34">Protein-glutamine serotonyltransferase TGM2</fullName>
    </alternativeName>
    <alternativeName>
        <fullName evidence="30">Tissue transglutaminase</fullName>
    </alternativeName>
    <alternativeName>
        <fullName evidence="29">Transglutaminase-2</fullName>
    </alternativeName>
</protein>
<evidence type="ECO:0000256" key="5">
    <source>
        <dbReference type="ARBA" id="ARBA00004498"/>
    </source>
</evidence>
<evidence type="ECO:0000256" key="26">
    <source>
        <dbReference type="ARBA" id="ARBA00036876"/>
    </source>
</evidence>
<evidence type="ECO:0000256" key="10">
    <source>
        <dbReference type="ARBA" id="ARBA00022490"/>
    </source>
</evidence>
<evidence type="ECO:0000256" key="19">
    <source>
        <dbReference type="ARBA" id="ARBA00023128"/>
    </source>
</evidence>
<evidence type="ECO:0000256" key="36">
    <source>
        <dbReference type="ARBA" id="ARBA00043138"/>
    </source>
</evidence>
<feature type="region of interest" description="Disordered" evidence="42">
    <location>
        <begin position="353"/>
        <end position="397"/>
    </location>
</feature>
<feature type="binding site" evidence="41">
    <location>
        <position position="363"/>
    </location>
    <ligand>
        <name>Ca(2+)</name>
        <dbReference type="ChEBI" id="CHEBI:29108"/>
    </ligand>
</feature>
<dbReference type="Gene3D" id="2.60.40.10">
    <property type="entry name" value="Immunoglobulins"/>
    <property type="match status" value="3"/>
</dbReference>
<proteinExistence type="inferred from homology"/>
<feature type="binding site" evidence="41">
    <location>
        <position position="368"/>
    </location>
    <ligand>
        <name>Ca(2+)</name>
        <dbReference type="ChEBI" id="CHEBI:29108"/>
    </ligand>
</feature>
<comment type="catalytic activity">
    <reaction evidence="40">
        <text>L-glutaminyl-[protein] + dopamine = 5-dopaminyl-L-glutamyl-[protein] + NH4(+)</text>
        <dbReference type="Rhea" id="RHEA:66556"/>
        <dbReference type="Rhea" id="RHEA-COMP:10207"/>
        <dbReference type="Rhea" id="RHEA-COMP:17053"/>
        <dbReference type="ChEBI" id="CHEBI:28938"/>
        <dbReference type="ChEBI" id="CHEBI:30011"/>
        <dbReference type="ChEBI" id="CHEBI:59905"/>
        <dbReference type="ChEBI" id="CHEBI:167175"/>
    </reaction>
    <physiologicalReaction direction="left-to-right" evidence="40">
        <dbReference type="Rhea" id="RHEA:66557"/>
    </physiologicalReaction>
</comment>
<evidence type="ECO:0000256" key="33">
    <source>
        <dbReference type="ARBA" id="ARBA00042239"/>
    </source>
</evidence>
<dbReference type="GO" id="GO:0050568">
    <property type="term" value="F:protein-glutamine glutaminase activity"/>
    <property type="evidence" value="ECO:0007669"/>
    <property type="project" value="UniProtKB-EC"/>
</dbReference>
<keyword evidence="17" id="KW-0378">Hydrolase</keyword>
<comment type="caution">
    <text evidence="44">The sequence shown here is derived from an EMBL/GenBank/DDBJ whole genome shotgun (WGS) entry which is preliminary data.</text>
</comment>
<evidence type="ECO:0000256" key="3">
    <source>
        <dbReference type="ARBA" id="ARBA00004236"/>
    </source>
</evidence>
<evidence type="ECO:0000256" key="30">
    <source>
        <dbReference type="ARBA" id="ARBA00041677"/>
    </source>
</evidence>
<evidence type="ECO:0000256" key="21">
    <source>
        <dbReference type="ARBA" id="ARBA00023136"/>
    </source>
</evidence>
<keyword evidence="22" id="KW-0539">Nucleus</keyword>
<evidence type="ECO:0000256" key="4">
    <source>
        <dbReference type="ARBA" id="ARBA00004286"/>
    </source>
</evidence>
<name>A0A8T3DR61_9TELE</name>
<evidence type="ECO:0000256" key="11">
    <source>
        <dbReference type="ARBA" id="ARBA00022525"/>
    </source>
</evidence>
<dbReference type="GO" id="GO:0005694">
    <property type="term" value="C:chromosome"/>
    <property type="evidence" value="ECO:0007669"/>
    <property type="project" value="UniProtKB-SubCell"/>
</dbReference>
<evidence type="ECO:0000256" key="6">
    <source>
        <dbReference type="ARBA" id="ARBA00004514"/>
    </source>
</evidence>
<feature type="compositionally biased region" description="Basic and acidic residues" evidence="42">
    <location>
        <begin position="358"/>
        <end position="377"/>
    </location>
</feature>
<dbReference type="SUPFAM" id="SSF81296">
    <property type="entry name" value="E set domains"/>
    <property type="match status" value="1"/>
</dbReference>
<evidence type="ECO:0000256" key="25">
    <source>
        <dbReference type="ARBA" id="ARBA00036377"/>
    </source>
</evidence>
<dbReference type="InterPro" id="IPR036985">
    <property type="entry name" value="Transglutaminase-like_sf"/>
</dbReference>
<dbReference type="PANTHER" id="PTHR11590">
    <property type="entry name" value="PROTEIN-GLUTAMINE GAMMA-GLUTAMYLTRANSFERASE"/>
    <property type="match status" value="1"/>
</dbReference>
<dbReference type="PANTHER" id="PTHR11590:SF6">
    <property type="entry name" value="PROTEIN-GLUTAMINE GAMMA-GLUTAMYLTRANSFERASE 2"/>
    <property type="match status" value="1"/>
</dbReference>
<dbReference type="InterPro" id="IPR023608">
    <property type="entry name" value="Transglutaminase_animal"/>
</dbReference>
<dbReference type="AlphaFoldDB" id="A0A8T3DR61"/>
<evidence type="ECO:0000256" key="22">
    <source>
        <dbReference type="ARBA" id="ARBA00023242"/>
    </source>
</evidence>
<evidence type="ECO:0000256" key="18">
    <source>
        <dbReference type="ARBA" id="ARBA00022837"/>
    </source>
</evidence>
<dbReference type="SUPFAM" id="SSF49309">
    <property type="entry name" value="Transglutaminase, two C-terminal domains"/>
    <property type="match status" value="2"/>
</dbReference>
<keyword evidence="10" id="KW-0963">Cytoplasm</keyword>
<dbReference type="GO" id="GO:0005634">
    <property type="term" value="C:nucleus"/>
    <property type="evidence" value="ECO:0007669"/>
    <property type="project" value="UniProtKB-SubCell"/>
</dbReference>
<keyword evidence="23" id="KW-0012">Acyltransferase</keyword>
<dbReference type="EC" id="3.5.1.44" evidence="27"/>
<comment type="catalytic activity">
    <reaction evidence="26">
        <text>L-glutaminyl-[protein] + L-lysyl-[protein] = [protein]-L-lysyl-N(6)-5-L-glutamyl-[protein] + NH4(+)</text>
        <dbReference type="Rhea" id="RHEA:54816"/>
        <dbReference type="Rhea" id="RHEA-COMP:9752"/>
        <dbReference type="Rhea" id="RHEA-COMP:10207"/>
        <dbReference type="Rhea" id="RHEA-COMP:14005"/>
        <dbReference type="ChEBI" id="CHEBI:28938"/>
        <dbReference type="ChEBI" id="CHEBI:29969"/>
        <dbReference type="ChEBI" id="CHEBI:30011"/>
        <dbReference type="ChEBI" id="CHEBI:138370"/>
        <dbReference type="EC" id="2.3.2.13"/>
    </reaction>
    <physiologicalReaction direction="left-to-right" evidence="26">
        <dbReference type="Rhea" id="RHEA:54817"/>
    </physiologicalReaction>
</comment>
<comment type="similarity">
    <text evidence="7">Belongs to the transglutaminase superfamily. Transglutaminase family.</text>
</comment>
<organism evidence="44 45">
    <name type="scientific">Albula goreensis</name>
    <dbReference type="NCBI Taxonomy" id="1534307"/>
    <lineage>
        <taxon>Eukaryota</taxon>
        <taxon>Metazoa</taxon>
        <taxon>Chordata</taxon>
        <taxon>Craniata</taxon>
        <taxon>Vertebrata</taxon>
        <taxon>Euteleostomi</taxon>
        <taxon>Actinopterygii</taxon>
        <taxon>Neopterygii</taxon>
        <taxon>Teleostei</taxon>
        <taxon>Albuliformes</taxon>
        <taxon>Albulidae</taxon>
        <taxon>Albula</taxon>
    </lineage>
</organism>
<evidence type="ECO:0000256" key="16">
    <source>
        <dbReference type="ARBA" id="ARBA00022741"/>
    </source>
</evidence>
<dbReference type="GO" id="GO:0005739">
    <property type="term" value="C:mitochondrion"/>
    <property type="evidence" value="ECO:0007669"/>
    <property type="project" value="UniProtKB-SubCell"/>
</dbReference>
<evidence type="ECO:0000256" key="14">
    <source>
        <dbReference type="ARBA" id="ARBA00022679"/>
    </source>
</evidence>
<accession>A0A8T3DR61</accession>
<dbReference type="Pfam" id="PF00927">
    <property type="entry name" value="Transglut_C"/>
    <property type="match status" value="1"/>
</dbReference>
<dbReference type="InterPro" id="IPR014756">
    <property type="entry name" value="Ig_E-set"/>
</dbReference>
<evidence type="ECO:0000313" key="45">
    <source>
        <dbReference type="Proteomes" id="UP000829720"/>
    </source>
</evidence>
<evidence type="ECO:0000256" key="29">
    <source>
        <dbReference type="ARBA" id="ARBA00041650"/>
    </source>
</evidence>
<evidence type="ECO:0000259" key="43">
    <source>
        <dbReference type="SMART" id="SM00460"/>
    </source>
</evidence>
<keyword evidence="45" id="KW-1185">Reference proteome</keyword>
<evidence type="ECO:0000256" key="41">
    <source>
        <dbReference type="PIRSR" id="PIRSR000459-2"/>
    </source>
</evidence>
<dbReference type="SUPFAM" id="SSF54001">
    <property type="entry name" value="Cysteine proteinases"/>
    <property type="match status" value="1"/>
</dbReference>
<evidence type="ECO:0000256" key="31">
    <source>
        <dbReference type="ARBA" id="ARBA00042099"/>
    </source>
</evidence>
<keyword evidence="13" id="KW-0645">Protease</keyword>
<evidence type="ECO:0000256" key="40">
    <source>
        <dbReference type="ARBA" id="ARBA00048365"/>
    </source>
</evidence>
<dbReference type="InterPro" id="IPR050779">
    <property type="entry name" value="Transglutaminase"/>
</dbReference>
<evidence type="ECO:0000256" key="15">
    <source>
        <dbReference type="ARBA" id="ARBA00022723"/>
    </source>
</evidence>
<evidence type="ECO:0000256" key="38">
    <source>
        <dbReference type="ARBA" id="ARBA00047876"/>
    </source>
</evidence>
<feature type="binding site" evidence="41">
    <location>
        <position position="314"/>
    </location>
    <ligand>
        <name>Ca(2+)</name>
        <dbReference type="ChEBI" id="CHEBI:29108"/>
    </ligand>
</feature>
<evidence type="ECO:0000256" key="1">
    <source>
        <dbReference type="ARBA" id="ARBA00004123"/>
    </source>
</evidence>
<dbReference type="EMBL" id="JAERUA010000005">
    <property type="protein sequence ID" value="KAI1899939.1"/>
    <property type="molecule type" value="Genomic_DNA"/>
</dbReference>
<evidence type="ECO:0000313" key="44">
    <source>
        <dbReference type="EMBL" id="KAI1899939.1"/>
    </source>
</evidence>
<feature type="domain" description="Transglutaminase-like" evidence="43">
    <location>
        <begin position="204"/>
        <end position="277"/>
    </location>
</feature>
<dbReference type="InterPro" id="IPR038765">
    <property type="entry name" value="Papain-like_cys_pep_sf"/>
</dbReference>
<dbReference type="InterPro" id="IPR036238">
    <property type="entry name" value="Transglutaminase_C_sf"/>
</dbReference>
<reference evidence="44" key="1">
    <citation type="submission" date="2021-01" db="EMBL/GenBank/DDBJ databases">
        <authorList>
            <person name="Zahm M."/>
            <person name="Roques C."/>
            <person name="Cabau C."/>
            <person name="Klopp C."/>
            <person name="Donnadieu C."/>
            <person name="Jouanno E."/>
            <person name="Lampietro C."/>
            <person name="Louis A."/>
            <person name="Herpin A."/>
            <person name="Echchiki A."/>
            <person name="Berthelot C."/>
            <person name="Parey E."/>
            <person name="Roest-Crollius H."/>
            <person name="Braasch I."/>
            <person name="Postlethwait J."/>
            <person name="Bobe J."/>
            <person name="Montfort J."/>
            <person name="Bouchez O."/>
            <person name="Begum T."/>
            <person name="Mejri S."/>
            <person name="Adams A."/>
            <person name="Chen W.-J."/>
            <person name="Guiguen Y."/>
        </authorList>
    </citation>
    <scope>NUCLEOTIDE SEQUENCE</scope>
    <source>
        <tissue evidence="44">Blood</tissue>
    </source>
</reference>
<dbReference type="InterPro" id="IPR001102">
    <property type="entry name" value="Transglutaminase_N"/>
</dbReference>
<dbReference type="SMART" id="SM00460">
    <property type="entry name" value="TGc"/>
    <property type="match status" value="1"/>
</dbReference>
<keyword evidence="21" id="KW-0472">Membrane</keyword>
<evidence type="ECO:0000256" key="42">
    <source>
        <dbReference type="SAM" id="MobiDB-lite"/>
    </source>
</evidence>
<dbReference type="Pfam" id="PF00868">
    <property type="entry name" value="Transglut_N"/>
    <property type="match status" value="1"/>
</dbReference>
<evidence type="ECO:0000256" key="2">
    <source>
        <dbReference type="ARBA" id="ARBA00004173"/>
    </source>
</evidence>
<comment type="catalytic activity">
    <reaction evidence="37">
        <text>L-glutaminyl-[protein] + H2O = L-glutamyl-[protein] + NH4(+)</text>
        <dbReference type="Rhea" id="RHEA:16441"/>
        <dbReference type="Rhea" id="RHEA-COMP:10207"/>
        <dbReference type="Rhea" id="RHEA-COMP:10208"/>
        <dbReference type="ChEBI" id="CHEBI:15377"/>
        <dbReference type="ChEBI" id="CHEBI:28938"/>
        <dbReference type="ChEBI" id="CHEBI:29973"/>
        <dbReference type="ChEBI" id="CHEBI:30011"/>
        <dbReference type="EC" id="3.5.1.44"/>
    </reaction>
    <physiologicalReaction direction="left-to-right" evidence="37">
        <dbReference type="Rhea" id="RHEA:16442"/>
    </physiologicalReaction>
</comment>
<evidence type="ECO:0000256" key="13">
    <source>
        <dbReference type="ARBA" id="ARBA00022670"/>
    </source>
</evidence>
<feature type="binding site" evidence="41">
    <location>
        <position position="316"/>
    </location>
    <ligand>
        <name>Ca(2+)</name>
        <dbReference type="ChEBI" id="CHEBI:29108"/>
    </ligand>
</feature>